<protein>
    <submittedName>
        <fullName evidence="1">Uncharacterized protein</fullName>
    </submittedName>
</protein>
<evidence type="ECO:0000313" key="1">
    <source>
        <dbReference type="EMBL" id="KAJ9104803.1"/>
    </source>
</evidence>
<name>A0ACC2W045_9TREE</name>
<reference evidence="1" key="1">
    <citation type="submission" date="2023-04" db="EMBL/GenBank/DDBJ databases">
        <title>Draft Genome sequencing of Naganishia species isolated from polar environments using Oxford Nanopore Technology.</title>
        <authorList>
            <person name="Leo P."/>
            <person name="Venkateswaran K."/>
        </authorList>
    </citation>
    <scope>NUCLEOTIDE SEQUENCE</scope>
    <source>
        <strain evidence="1">MNA-CCFEE 5261</strain>
    </source>
</reference>
<sequence length="239" mass="26207">MYQDPDMDPGRLDAVFQKAKGFLATSQLSDLEFTETISTISLACMRLADQELVDRVILSTYPENVEVPEREMPEKHSDGDNPEKEESNEVSKTNGKLDGGAEQPARSRSILLARLQHIQSVIRENMTPIDVSKIKAIDKAIRAAQDPGRNKKSLLYQRRIQEREIAIAEKRAAKIAKAAHEMDPADTLFGPLVGQEGLHKGKHHMGESGMGIPAESGGLVFGGEGLKDVGMTLEDSDSD</sequence>
<accession>A0ACC2W045</accession>
<evidence type="ECO:0000313" key="2">
    <source>
        <dbReference type="Proteomes" id="UP001241377"/>
    </source>
</evidence>
<gene>
    <name evidence="1" type="ORF">QFC19_003944</name>
</gene>
<comment type="caution">
    <text evidence="1">The sequence shown here is derived from an EMBL/GenBank/DDBJ whole genome shotgun (WGS) entry which is preliminary data.</text>
</comment>
<dbReference type="EMBL" id="JASBWR010000039">
    <property type="protein sequence ID" value="KAJ9104803.1"/>
    <property type="molecule type" value="Genomic_DNA"/>
</dbReference>
<proteinExistence type="predicted"/>
<organism evidence="1 2">
    <name type="scientific">Naganishia cerealis</name>
    <dbReference type="NCBI Taxonomy" id="610337"/>
    <lineage>
        <taxon>Eukaryota</taxon>
        <taxon>Fungi</taxon>
        <taxon>Dikarya</taxon>
        <taxon>Basidiomycota</taxon>
        <taxon>Agaricomycotina</taxon>
        <taxon>Tremellomycetes</taxon>
        <taxon>Filobasidiales</taxon>
        <taxon>Filobasidiaceae</taxon>
        <taxon>Naganishia</taxon>
    </lineage>
</organism>
<dbReference type="Proteomes" id="UP001241377">
    <property type="component" value="Unassembled WGS sequence"/>
</dbReference>
<keyword evidence="2" id="KW-1185">Reference proteome</keyword>